<gene>
    <name evidence="2" type="ORF">BJY26_003409</name>
</gene>
<dbReference type="EMBL" id="JACBZP010000001">
    <property type="protein sequence ID" value="NYI69103.1"/>
    <property type="molecule type" value="Genomic_DNA"/>
</dbReference>
<dbReference type="GO" id="GO:0003677">
    <property type="term" value="F:DNA binding"/>
    <property type="evidence" value="ECO:0007669"/>
    <property type="project" value="UniProtKB-KW"/>
</dbReference>
<dbReference type="PRINTS" id="PR00598">
    <property type="entry name" value="HTHMARR"/>
</dbReference>
<dbReference type="PANTHER" id="PTHR33164:SF94">
    <property type="entry name" value="TRANSCRIPTIONAL REGULATORY PROTEIN-RELATED"/>
    <property type="match status" value="1"/>
</dbReference>
<sequence>MEPPSERSEDADWLLDPRVIDADQQLVDRSQLSDDDIAQITRVLAGMRDWREEEERIRLRSRTDMDLNENDMRALRFLVASKHIGAVVTPGALAAHLDISTASTTKLLDRLAAAGHITRGPHPTDRRALAITITPGTHRRVRESVGRTHARRFHVVANMSAAEREVIIDFLAELTTGPA</sequence>
<reference evidence="2 3" key="1">
    <citation type="submission" date="2020-07" db="EMBL/GenBank/DDBJ databases">
        <title>Sequencing the genomes of 1000 actinobacteria strains.</title>
        <authorList>
            <person name="Klenk H.-P."/>
        </authorList>
    </citation>
    <scope>NUCLEOTIDE SEQUENCE [LARGE SCALE GENOMIC DNA]</scope>
    <source>
        <strain evidence="2 3">DSM 26341</strain>
    </source>
</reference>
<dbReference type="InterPro" id="IPR036390">
    <property type="entry name" value="WH_DNA-bd_sf"/>
</dbReference>
<name>A0A7Z0D5D2_9MICO</name>
<comment type="caution">
    <text evidence="2">The sequence shown here is derived from an EMBL/GenBank/DDBJ whole genome shotgun (WGS) entry which is preliminary data.</text>
</comment>
<keyword evidence="2" id="KW-0238">DNA-binding</keyword>
<dbReference type="PROSITE" id="PS50995">
    <property type="entry name" value="HTH_MARR_2"/>
    <property type="match status" value="1"/>
</dbReference>
<dbReference type="InterPro" id="IPR039422">
    <property type="entry name" value="MarR/SlyA-like"/>
</dbReference>
<evidence type="ECO:0000259" key="1">
    <source>
        <dbReference type="PROSITE" id="PS50995"/>
    </source>
</evidence>
<dbReference type="InterPro" id="IPR036388">
    <property type="entry name" value="WH-like_DNA-bd_sf"/>
</dbReference>
<organism evidence="2 3">
    <name type="scientific">Spelaeicoccus albus</name>
    <dbReference type="NCBI Taxonomy" id="1280376"/>
    <lineage>
        <taxon>Bacteria</taxon>
        <taxon>Bacillati</taxon>
        <taxon>Actinomycetota</taxon>
        <taxon>Actinomycetes</taxon>
        <taxon>Micrococcales</taxon>
        <taxon>Brevibacteriaceae</taxon>
        <taxon>Spelaeicoccus</taxon>
    </lineage>
</organism>
<evidence type="ECO:0000313" key="3">
    <source>
        <dbReference type="Proteomes" id="UP000539111"/>
    </source>
</evidence>
<protein>
    <submittedName>
        <fullName evidence="2">DNA-binding MarR family transcriptional regulator</fullName>
    </submittedName>
</protein>
<dbReference type="GO" id="GO:0006950">
    <property type="term" value="P:response to stress"/>
    <property type="evidence" value="ECO:0007669"/>
    <property type="project" value="TreeGrafter"/>
</dbReference>
<evidence type="ECO:0000313" key="2">
    <source>
        <dbReference type="EMBL" id="NYI69103.1"/>
    </source>
</evidence>
<dbReference type="InterPro" id="IPR000835">
    <property type="entry name" value="HTH_MarR-typ"/>
</dbReference>
<dbReference type="Gene3D" id="1.10.10.10">
    <property type="entry name" value="Winged helix-like DNA-binding domain superfamily/Winged helix DNA-binding domain"/>
    <property type="match status" value="1"/>
</dbReference>
<dbReference type="SMART" id="SM00347">
    <property type="entry name" value="HTH_MARR"/>
    <property type="match status" value="1"/>
</dbReference>
<dbReference type="AlphaFoldDB" id="A0A7Z0D5D2"/>
<accession>A0A7Z0D5D2</accession>
<dbReference type="SUPFAM" id="SSF46785">
    <property type="entry name" value="Winged helix' DNA-binding domain"/>
    <property type="match status" value="1"/>
</dbReference>
<dbReference type="RefSeq" id="WP_179429374.1">
    <property type="nucleotide sequence ID" value="NZ_JACBZP010000001.1"/>
</dbReference>
<feature type="domain" description="HTH marR-type" evidence="1">
    <location>
        <begin position="34"/>
        <end position="176"/>
    </location>
</feature>
<proteinExistence type="predicted"/>
<keyword evidence="3" id="KW-1185">Reference proteome</keyword>
<dbReference type="Proteomes" id="UP000539111">
    <property type="component" value="Unassembled WGS sequence"/>
</dbReference>
<dbReference type="Pfam" id="PF12802">
    <property type="entry name" value="MarR_2"/>
    <property type="match status" value="1"/>
</dbReference>
<dbReference type="PANTHER" id="PTHR33164">
    <property type="entry name" value="TRANSCRIPTIONAL REGULATOR, MARR FAMILY"/>
    <property type="match status" value="1"/>
</dbReference>
<dbReference type="GO" id="GO:0003700">
    <property type="term" value="F:DNA-binding transcription factor activity"/>
    <property type="evidence" value="ECO:0007669"/>
    <property type="project" value="InterPro"/>
</dbReference>